<dbReference type="AGR" id="FB:FBgn0260873"/>
<dbReference type="EMBL" id="AE014298">
    <property type="protein sequence ID" value="ACZ95336.1"/>
    <property type="molecule type" value="Genomic_DNA"/>
</dbReference>
<reference evidence="2 4" key="11">
    <citation type="journal article" date="2015" name="Genome Res.">
        <title>The Release 6 reference sequence of the Drosophila melanogaster genome.</title>
        <authorList>
            <person name="Hoskins R.A."/>
            <person name="Carlson J.W."/>
            <person name="Wan K.H."/>
            <person name="Park S."/>
            <person name="Mendez I."/>
            <person name="Galle S.E."/>
            <person name="Booth B.W."/>
            <person name="Pfeiffer B.D."/>
            <person name="George R.A."/>
            <person name="Svirskas R."/>
            <person name="Krzywinski M."/>
            <person name="Schein J."/>
            <person name="Accardo M.C."/>
            <person name="Damia E."/>
            <person name="Messina G."/>
            <person name="Mendez-Lago M."/>
            <person name="de Pablos B."/>
            <person name="Demakova O.V."/>
            <person name="Andreyeva E.N."/>
            <person name="Boldyreva L.V."/>
            <person name="Marra M."/>
            <person name="Carvalho A.B."/>
            <person name="Dimitri P."/>
            <person name="Villasante A."/>
            <person name="Zhimulev I.F."/>
            <person name="Rubin G.M."/>
            <person name="Karpen G.H."/>
            <person name="Celniker S.E."/>
        </authorList>
    </citation>
    <scope>NUCLEOTIDE SEQUENCE [LARGE SCALE GENOMIC DNA]</scope>
    <source>
        <strain evidence="4">Berkeley</strain>
    </source>
</reference>
<dbReference type="PhylomeDB" id="E1JJR7"/>
<reference evidence="2 4" key="9">
    <citation type="journal article" date="2015" name="G3 (Bethesda)">
        <title>Gene Model Annotations for Drosophila melanogaster: Impact of High-Throughput Data.</title>
        <authorList>
            <consortium name="FlyBase Consortium"/>
            <person name="Matthews B.B."/>
            <person name="Dos Santos G."/>
            <person name="Crosby M.A."/>
            <person name="Emmert D.B."/>
            <person name="St Pierre S.E."/>
            <person name="Gramates L.S."/>
            <person name="Zhou P."/>
            <person name="Schroeder A.J."/>
            <person name="Falls K."/>
            <person name="Strelets V."/>
            <person name="Russo S.M."/>
            <person name="Gelbart W.M."/>
            <person name="null"/>
        </authorList>
    </citation>
    <scope>NUCLEOTIDE SEQUENCE [LARGE SCALE GENOMIC DNA]</scope>
    <source>
        <strain evidence="4">Berkeley</strain>
    </source>
</reference>
<feature type="compositionally biased region" description="Basic and acidic residues" evidence="1">
    <location>
        <begin position="1"/>
        <end position="13"/>
    </location>
</feature>
<accession>E1JJR7</accession>
<reference evidence="2 4" key="2">
    <citation type="journal article" date="2002" name="Genome Biol.">
        <title>Finishing a whole-genome shotgun: release 3 of the Drosophila melanogaster euchromatic genome sequence.</title>
        <authorList>
            <person name="Celniker S.E."/>
            <person name="Wheeler D.A."/>
            <person name="Kronmiller B."/>
            <person name="Carlson J.W."/>
            <person name="Halpern A."/>
            <person name="Patel S."/>
            <person name="Adams M."/>
            <person name="Champe M."/>
            <person name="Dugan S.P."/>
            <person name="Frise E."/>
            <person name="Hodgson A."/>
            <person name="George R.A."/>
            <person name="Hoskins R.A."/>
            <person name="Laverty T."/>
            <person name="Muzny D.M."/>
            <person name="Nelson C.R."/>
            <person name="Pacleb J.M."/>
            <person name="Park S."/>
            <person name="Pfeiffer B.D."/>
            <person name="Richards S."/>
            <person name="Sodergren E.J."/>
            <person name="Svirskas R."/>
            <person name="Tabor P.E."/>
            <person name="Wan K."/>
            <person name="Stapleton M."/>
            <person name="Sutton G.G."/>
            <person name="Venter C."/>
            <person name="Weinstock G."/>
            <person name="Scherer S.E."/>
            <person name="Myers E.W."/>
            <person name="Gibbs R.A."/>
            <person name="Rubin G.M."/>
        </authorList>
    </citation>
    <scope>NUCLEOTIDE SEQUENCE [LARGE SCALE GENOMIC DNA]</scope>
    <source>
        <strain evidence="4">Berkeley</strain>
    </source>
</reference>
<reference evidence="2 4" key="5">
    <citation type="journal article" date="2002" name="Genome Biol.">
        <title>Heterochromatic sequences in a Drosophila whole-genome shotgun assembly.</title>
        <authorList>
            <person name="Hoskins R.A."/>
            <person name="Smith C.D."/>
            <person name="Carlson J.W."/>
            <person name="Carvalho A.B."/>
            <person name="Halpern A."/>
            <person name="Kaminker J.S."/>
            <person name="Kennedy C."/>
            <person name="Mungall C.J."/>
            <person name="Sullivan B.A."/>
            <person name="Sutton G.G."/>
            <person name="Yasuhara J.C."/>
            <person name="Wakimoto B.T."/>
            <person name="Myers E.W."/>
            <person name="Celniker S.E."/>
            <person name="Rubin G.M."/>
            <person name="Karpen G.H."/>
        </authorList>
    </citation>
    <scope>NUCLEOTIDE SEQUENCE [LARGE SCALE GENOMIC DNA]</scope>
    <source>
        <strain evidence="4">Berkeley</strain>
    </source>
</reference>
<organism evidence="2 4">
    <name type="scientific">Drosophila melanogaster</name>
    <name type="common">Fruit fly</name>
    <dbReference type="NCBI Taxonomy" id="7227"/>
    <lineage>
        <taxon>Eukaryota</taxon>
        <taxon>Metazoa</taxon>
        <taxon>Ecdysozoa</taxon>
        <taxon>Arthropoda</taxon>
        <taxon>Hexapoda</taxon>
        <taxon>Insecta</taxon>
        <taxon>Pterygota</taxon>
        <taxon>Neoptera</taxon>
        <taxon>Endopterygota</taxon>
        <taxon>Diptera</taxon>
        <taxon>Brachycera</taxon>
        <taxon>Muscomorpha</taxon>
        <taxon>Ephydroidea</taxon>
        <taxon>Drosophilidae</taxon>
        <taxon>Drosophila</taxon>
        <taxon>Sophophora</taxon>
    </lineage>
</organism>
<evidence type="ECO:0000256" key="1">
    <source>
        <dbReference type="SAM" id="MobiDB-lite"/>
    </source>
</evidence>
<reference evidence="2 4" key="6">
    <citation type="journal article" date="2005" name="PLoS Comput. Biol.">
        <title>Combined evidence annotation of transposable elements in genome sequences.</title>
        <authorList>
            <person name="Quesneville H."/>
            <person name="Bergman C.M."/>
            <person name="Andrieu O."/>
            <person name="Autard D."/>
            <person name="Nouaud D."/>
            <person name="Ashburner M."/>
            <person name="Anxolabehere D."/>
        </authorList>
    </citation>
    <scope>NUCLEOTIDE SEQUENCE [LARGE SCALE GENOMIC DNA]</scope>
    <source>
        <strain evidence="4">Berkeley</strain>
    </source>
</reference>
<evidence type="ECO:0000313" key="4">
    <source>
        <dbReference type="Proteomes" id="UP000000803"/>
    </source>
</evidence>
<reference evidence="2 4" key="4">
    <citation type="journal article" date="2002" name="Genome Biol.">
        <title>The transposable elements of the Drosophila melanogaster euchromatin: a genomics perspective.</title>
        <authorList>
            <person name="Kaminker J.S."/>
            <person name="Bergman C.M."/>
            <person name="Kronmiller B."/>
            <person name="Carlson J."/>
            <person name="Svirskas R."/>
            <person name="Patel S."/>
            <person name="Frise E."/>
            <person name="Wheeler D.A."/>
            <person name="Lewis S.E."/>
            <person name="Rubin G.M."/>
            <person name="Ashburner M."/>
            <person name="Celniker S.E."/>
        </authorList>
    </citation>
    <scope>NUCLEOTIDE SEQUENCE [LARGE SCALE GENOMIC DNA]</scope>
    <source>
        <strain evidence="4">Berkeley</strain>
    </source>
</reference>
<reference evidence="2 4" key="1">
    <citation type="journal article" date="2000" name="Science">
        <title>The genome sequence of Drosophila melanogaster.</title>
        <authorList>
            <person name="Adams M.D."/>
            <person name="Celniker S.E."/>
            <person name="Holt R.A."/>
            <person name="Evans C.A."/>
            <person name="Gocayne J.D."/>
            <person name="Amanatides P.G."/>
            <person name="Scherer S.E."/>
            <person name="Li P.W."/>
            <person name="Hoskins R.A."/>
            <person name="Galle R.F."/>
            <person name="George R.A."/>
            <person name="Lewis S.E."/>
            <person name="Richards S."/>
            <person name="Ashburner M."/>
            <person name="Henderson S.N."/>
            <person name="Sutton G.G."/>
            <person name="Wortman J.R."/>
            <person name="Yandell M.D."/>
            <person name="Zhang Q."/>
            <person name="Chen L.X."/>
            <person name="Brandon R.C."/>
            <person name="Rogers Y.H."/>
            <person name="Blazej R.G."/>
            <person name="Champe M."/>
            <person name="Pfeiffer B.D."/>
            <person name="Wan K.H."/>
            <person name="Doyle C."/>
            <person name="Baxter E.G."/>
            <person name="Helt G."/>
            <person name="Nelson C.R."/>
            <person name="Gabor G.L."/>
            <person name="Abril J.F."/>
            <person name="Agbayani A."/>
            <person name="An H.J."/>
            <person name="Andrews-Pfannkoch C."/>
            <person name="Baldwin D."/>
            <person name="Ballew R.M."/>
            <person name="Basu A."/>
            <person name="Baxendale J."/>
            <person name="Bayraktaroglu L."/>
            <person name="Beasley E.M."/>
            <person name="Beeson K.Y."/>
            <person name="Benos P.V."/>
            <person name="Berman B.P."/>
            <person name="Bhandari D."/>
            <person name="Bolshakov S."/>
            <person name="Borkova D."/>
            <person name="Botchan M.R."/>
            <person name="Bouck J."/>
            <person name="Brokstein P."/>
            <person name="Brottier P."/>
            <person name="Burtis K.C."/>
            <person name="Busam D.A."/>
            <person name="Butler H."/>
            <person name="Cadieu E."/>
            <person name="Center A."/>
            <person name="Chandra I."/>
            <person name="Cherry J.M."/>
            <person name="Cawley S."/>
            <person name="Dahlke C."/>
            <person name="Davenport L.B."/>
            <person name="Davies P."/>
            <person name="de Pablos B."/>
            <person name="Delcher A."/>
            <person name="Deng Z."/>
            <person name="Mays A.D."/>
            <person name="Dew I."/>
            <person name="Dietz S.M."/>
            <person name="Dodson K."/>
            <person name="Doup L.E."/>
            <person name="Downes M."/>
            <person name="Dugan-Rocha S."/>
            <person name="Dunkov B.C."/>
            <person name="Dunn P."/>
            <person name="Durbin K.J."/>
            <person name="Evangelista C.C."/>
            <person name="Ferraz C."/>
            <person name="Ferriera S."/>
            <person name="Fleischmann W."/>
            <person name="Fosler C."/>
            <person name="Gabrielian A.E."/>
            <person name="Garg N.S."/>
            <person name="Gelbart W.M."/>
            <person name="Glasser K."/>
            <person name="Glodek A."/>
            <person name="Gong F."/>
            <person name="Gorrell J.H."/>
            <person name="Gu Z."/>
            <person name="Guan P."/>
            <person name="Harris M."/>
            <person name="Harris N.L."/>
            <person name="Harvey D."/>
            <person name="Heiman T.J."/>
            <person name="Hernandez J.R."/>
            <person name="Houck J."/>
            <person name="Hostin D."/>
            <person name="Houston K.A."/>
            <person name="Howland T.J."/>
            <person name="Wei M.H."/>
            <person name="Ibegwam C."/>
            <person name="Jalali M."/>
            <person name="Kalush F."/>
            <person name="Karpen G.H."/>
            <person name="Ke Z."/>
            <person name="Kennison J.A."/>
            <person name="Ketchum K.A."/>
            <person name="Kimmel B.E."/>
            <person name="Kodira C.D."/>
            <person name="Kraft C."/>
            <person name="Kravitz S."/>
            <person name="Kulp D."/>
            <person name="Lai Z."/>
            <person name="Lasko P."/>
            <person name="Lei Y."/>
            <person name="Levitsky A.A."/>
            <person name="Li J."/>
            <person name="Li Z."/>
            <person name="Liang Y."/>
            <person name="Lin X."/>
            <person name="Liu X."/>
            <person name="Mattei B."/>
            <person name="McIntosh T.C."/>
            <person name="McLeod M.P."/>
            <person name="McPherson D."/>
            <person name="Merkulov G."/>
            <person name="Milshina N.V."/>
            <person name="Mobarry C."/>
            <person name="Morris J."/>
            <person name="Moshrefi A."/>
            <person name="Mount S.M."/>
            <person name="Moy M."/>
            <person name="Murphy B."/>
            <person name="Murphy L."/>
            <person name="Muzny D.M."/>
            <person name="Nelson D.L."/>
            <person name="Nelson D.R."/>
            <person name="Nelson K.A."/>
            <person name="Nixon K."/>
            <person name="Nusskern D.R."/>
            <person name="Pacleb J.M."/>
            <person name="Palazzolo M."/>
            <person name="Pittman G.S."/>
            <person name="Pan S."/>
            <person name="Pollard J."/>
            <person name="Puri V."/>
            <person name="Reese M.G."/>
            <person name="Reinert K."/>
            <person name="Remington K."/>
            <person name="Saunders R.D."/>
            <person name="Scheeler F."/>
            <person name="Shen H."/>
            <person name="Shue B.C."/>
            <person name="Siden-Kiamos I."/>
            <person name="Simpson M."/>
            <person name="Skupski M.P."/>
            <person name="Smith T."/>
            <person name="Spier E."/>
            <person name="Spradling A.C."/>
            <person name="Stapleton M."/>
            <person name="Strong R."/>
            <person name="Sun E."/>
            <person name="Svirskas R."/>
            <person name="Tector C."/>
            <person name="Turner R."/>
            <person name="Venter E."/>
            <person name="Wang A.H."/>
            <person name="Wang X."/>
            <person name="Wang Z.Y."/>
            <person name="Wassarman D.A."/>
            <person name="Weinstock G.M."/>
            <person name="Weissenbach J."/>
            <person name="Williams S.M."/>
            <person name="WoodageT"/>
            <person name="Worley K.C."/>
            <person name="Wu D."/>
            <person name="Yang S."/>
            <person name="Yao Q.A."/>
            <person name="Ye J."/>
            <person name="Yeh R.F."/>
            <person name="Zaveri J.S."/>
            <person name="Zhan M."/>
            <person name="Zhang G."/>
            <person name="Zhao Q."/>
            <person name="Zheng L."/>
            <person name="Zheng X.H."/>
            <person name="Zhong F.N."/>
            <person name="Zhong W."/>
            <person name="Zhou X."/>
            <person name="Zhu S."/>
            <person name="Zhu X."/>
            <person name="Smith H.O."/>
            <person name="Gibbs R.A."/>
            <person name="Myers E.W."/>
            <person name="Rubin G.M."/>
            <person name="Venter J.C."/>
        </authorList>
    </citation>
    <scope>NUCLEOTIDE SEQUENCE [LARGE SCALE GENOMIC DNA]</scope>
    <source>
        <strain evidence="4">Berkeley</strain>
    </source>
</reference>
<dbReference type="HOGENOM" id="CLU_187100_0_0_1"/>
<sequence length="105" mass="12018">MAEKSNAEAKPTGKNEFLMTEDPEHPSGSKEGSPSSGSSSSTTEASLNTINVSTQRLHEKLEDLERQMDQDEIMNEHFIRLMAVIRMFFYKINIIWRGRWVDDGR</sequence>
<dbReference type="KEGG" id="dme:Dmel_CG42583"/>
<dbReference type="Bgee" id="FBgn0260873">
    <property type="expression patterns" value="Expressed in testis"/>
</dbReference>
<dbReference type="VEuPathDB" id="VectorBase:FBgn0260873"/>
<reference evidence="2 4" key="10">
    <citation type="journal article" date="2015" name="G3 (Bethesda)">
        <title>Gene Model Annotations for Drosophila melanogaster: The Rule-Benders.</title>
        <authorList>
            <consortium name="FlyBase Consortium"/>
            <person name="Crosby M.A."/>
            <person name="Gramates L.S."/>
            <person name="Dos Santos G."/>
            <person name="Matthews B.B."/>
            <person name="St Pierre S.E."/>
            <person name="Zhou P."/>
            <person name="Schroeder A.J."/>
            <person name="Falls K."/>
            <person name="Emmert D.B."/>
            <person name="Russo S.M."/>
            <person name="Gelbart W.M."/>
            <person name="null"/>
        </authorList>
    </citation>
    <scope>NUCLEOTIDE SEQUENCE [LARGE SCALE GENOMIC DNA]</scope>
    <source>
        <strain evidence="4">Berkeley</strain>
    </source>
</reference>
<dbReference type="AlphaFoldDB" id="E1JJR7"/>
<dbReference type="PaxDb" id="7227-FBpp0290785"/>
<proteinExistence type="predicted"/>
<dbReference type="FlyBase" id="FBgn0260873">
    <property type="gene designation" value="CG42583"/>
</dbReference>
<reference evidence="2 4" key="7">
    <citation type="journal article" date="2007" name="Science">
        <title>The Release 5.1 annotation of Drosophila melanogaster heterochromatin.</title>
        <authorList>
            <person name="Smith C.D."/>
            <person name="Shu S."/>
            <person name="Mungall C.J."/>
            <person name="Karpen G.H."/>
        </authorList>
    </citation>
    <scope>NUCLEOTIDE SEQUENCE [LARGE SCALE GENOMIC DNA]</scope>
    <source>
        <strain evidence="4">Berkeley</strain>
    </source>
</reference>
<reference evidence="2 4" key="8">
    <citation type="journal article" date="2007" name="Science">
        <title>Sequence finishing and mapping of Drosophila melanogaster heterochromatin.</title>
        <authorList>
            <person name="Hoskins R.A."/>
            <person name="Carlson J.W."/>
            <person name="Kennedy C."/>
            <person name="Acevedo D."/>
            <person name="Evans-Holm M."/>
            <person name="Frise E."/>
            <person name="Wan K.H."/>
            <person name="Park S."/>
            <person name="Mendez-Lago M."/>
            <person name="Rossi F."/>
            <person name="Villasante A."/>
            <person name="Dimitri P."/>
            <person name="Karpen G.H."/>
            <person name="Celniker S.E."/>
        </authorList>
    </citation>
    <scope>NUCLEOTIDE SEQUENCE [LARGE SCALE GENOMIC DNA]</scope>
    <source>
        <strain evidence="4">Berkeley</strain>
    </source>
</reference>
<name>E1JJR7_DROME</name>
<keyword evidence="4" id="KW-1185">Reference proteome</keyword>
<gene>
    <name evidence="2" type="primary">Dmel\CG42583</name>
    <name evidence="2 3" type="ORF">CG42583</name>
    <name evidence="2" type="ORF">Dmel_CG42583</name>
</gene>
<dbReference type="RefSeq" id="NP_001162803.1">
    <property type="nucleotide sequence ID" value="NM_001169332.2"/>
</dbReference>
<dbReference type="SMR" id="E1JJR7"/>
<feature type="compositionally biased region" description="Low complexity" evidence="1">
    <location>
        <begin position="29"/>
        <end position="46"/>
    </location>
</feature>
<dbReference type="Proteomes" id="UP000000803">
    <property type="component" value="Chromosome X"/>
</dbReference>
<dbReference type="InParanoid" id="E1JJR7"/>
<feature type="region of interest" description="Disordered" evidence="1">
    <location>
        <begin position="1"/>
        <end position="53"/>
    </location>
</feature>
<evidence type="ECO:0000313" key="3">
    <source>
        <dbReference type="FlyBase" id="FBgn0260873"/>
    </source>
</evidence>
<reference evidence="2 4" key="3">
    <citation type="journal article" date="2002" name="Genome Biol.">
        <title>Annotation of the Drosophila melanogaster euchromatic genome: a systematic review.</title>
        <authorList>
            <person name="Misra S."/>
            <person name="Crosby M.A."/>
            <person name="Mungall C.J."/>
            <person name="Matthews B.B."/>
            <person name="Campbell K.S."/>
            <person name="Hradecky P."/>
            <person name="Huang Y."/>
            <person name="Kaminker J.S."/>
            <person name="Millburn G.H."/>
            <person name="Prochnik S.E."/>
            <person name="Smith C.D."/>
            <person name="Tupy J.L."/>
            <person name="Whitfied E.J."/>
            <person name="Bayraktaroglu L."/>
            <person name="Berman B.P."/>
            <person name="Bettencourt B.R."/>
            <person name="Celniker S.E."/>
            <person name="de Grey A.D."/>
            <person name="Drysdale R.A."/>
            <person name="Harris N.L."/>
            <person name="Richter J."/>
            <person name="Russo S."/>
            <person name="Schroeder A.J."/>
            <person name="Shu S.Q."/>
            <person name="Stapleton M."/>
            <person name="Yamada C."/>
            <person name="Ashburner M."/>
            <person name="Gelbart W.M."/>
            <person name="Rubin G.M."/>
            <person name="Lewis S.E."/>
        </authorList>
    </citation>
    <scope>GENOME REANNOTATION</scope>
    <source>
        <strain evidence="4">Berkeley</strain>
    </source>
</reference>
<dbReference type="GeneID" id="8674103"/>
<dbReference type="BioGRID-ORCS" id="8674103">
    <property type="hits" value="0 hits in 1 CRISPR screen"/>
</dbReference>
<evidence type="ECO:0000313" key="2">
    <source>
        <dbReference type="EMBL" id="ACZ95336.1"/>
    </source>
</evidence>
<protein>
    <submittedName>
        <fullName evidence="2">Uncharacterized protein</fullName>
    </submittedName>
</protein>